<dbReference type="InterPro" id="IPR050491">
    <property type="entry name" value="AmpC-like"/>
</dbReference>
<evidence type="ECO:0000313" key="3">
    <source>
        <dbReference type="EMBL" id="MCF2526581.1"/>
    </source>
</evidence>
<accession>A0AA41PWQ0</accession>
<evidence type="ECO:0000259" key="2">
    <source>
        <dbReference type="Pfam" id="PF00144"/>
    </source>
</evidence>
<dbReference type="Proteomes" id="UP001165378">
    <property type="component" value="Unassembled WGS sequence"/>
</dbReference>
<dbReference type="PANTHER" id="PTHR46825">
    <property type="entry name" value="D-ALANYL-D-ALANINE-CARBOXYPEPTIDASE/ENDOPEPTIDASE AMPH"/>
    <property type="match status" value="1"/>
</dbReference>
<dbReference type="EMBL" id="JAKFHA010000002">
    <property type="protein sequence ID" value="MCF2526581.1"/>
    <property type="molecule type" value="Genomic_DNA"/>
</dbReference>
<feature type="signal peptide" evidence="1">
    <location>
        <begin position="1"/>
        <end position="20"/>
    </location>
</feature>
<keyword evidence="1" id="KW-0732">Signal</keyword>
<gene>
    <name evidence="3" type="ORF">LZ495_05000</name>
</gene>
<name>A0AA41PWQ0_9ACTN</name>
<keyword evidence="4" id="KW-1185">Reference proteome</keyword>
<comment type="caution">
    <text evidence="3">The sequence shown here is derived from an EMBL/GenBank/DDBJ whole genome shotgun (WGS) entry which is preliminary data.</text>
</comment>
<evidence type="ECO:0000313" key="4">
    <source>
        <dbReference type="Proteomes" id="UP001165378"/>
    </source>
</evidence>
<dbReference type="SUPFAM" id="SSF56601">
    <property type="entry name" value="beta-lactamase/transpeptidase-like"/>
    <property type="match status" value="1"/>
</dbReference>
<protein>
    <submittedName>
        <fullName evidence="3">Beta-lactamase family protein</fullName>
    </submittedName>
</protein>
<reference evidence="3" key="1">
    <citation type="submission" date="2022-01" db="EMBL/GenBank/DDBJ databases">
        <title>Genome-Based Taxonomic Classification of the Phylum Actinobacteria.</title>
        <authorList>
            <person name="Gao Y."/>
        </authorList>
    </citation>
    <scope>NUCLEOTIDE SEQUENCE</scope>
    <source>
        <strain evidence="3">KLBMP 8922</strain>
    </source>
</reference>
<organism evidence="3 4">
    <name type="scientific">Yinghuangia soli</name>
    <dbReference type="NCBI Taxonomy" id="2908204"/>
    <lineage>
        <taxon>Bacteria</taxon>
        <taxon>Bacillati</taxon>
        <taxon>Actinomycetota</taxon>
        <taxon>Actinomycetes</taxon>
        <taxon>Kitasatosporales</taxon>
        <taxon>Streptomycetaceae</taxon>
        <taxon>Yinghuangia</taxon>
    </lineage>
</organism>
<dbReference type="AlphaFoldDB" id="A0AA41PWQ0"/>
<sequence length="455" mass="48826">MAAAACAALFATTTGLPAQADPAPGADHQRVLDAMRFITDDVSTGNGSDQIPGMIVRTEVDGVQWTGSVDDHAAPATRQVEAKFRAASNTKMFTAVVVMQLVDEGLLSLDDDVYGILGNVLNDNDRQGCRLLGPCFAPSTDPAKKITVKNLLNMSSGVKDYLSDLSFMANVVATFPNTSYPDPADLVAEGAVNGPQFAPGKGMEYSNTNYALLGMIIAEKAQMSWEDAVTERIIDRIGLTQTTLPRNGDPVLPAPHDAHWTNYTKARVGSVWLGKPAGDQNASYAYGTGSVISTTGDLLKFMKALLTTETLLPAPLRDQMIAEASLNTNPVGVKVPELDCGIRTDRWQECIPNPALSNVQSPKDTTAPTNWYANGSWKIGKAEYGLGITKRTLTCGDGSQQVLYGHNGGIPGSKTYTYSNRTGSHMISWNQNGDWEAWELYNQYGMLAAEFCPAA</sequence>
<feature type="chain" id="PRO_5041221226" evidence="1">
    <location>
        <begin position="21"/>
        <end position="455"/>
    </location>
</feature>
<evidence type="ECO:0000256" key="1">
    <source>
        <dbReference type="SAM" id="SignalP"/>
    </source>
</evidence>
<dbReference type="Gene3D" id="3.40.710.10">
    <property type="entry name" value="DD-peptidase/beta-lactamase superfamily"/>
    <property type="match status" value="2"/>
</dbReference>
<dbReference type="RefSeq" id="WP_235050689.1">
    <property type="nucleotide sequence ID" value="NZ_JAKFHA010000002.1"/>
</dbReference>
<dbReference type="InterPro" id="IPR001466">
    <property type="entry name" value="Beta-lactam-related"/>
</dbReference>
<dbReference type="InterPro" id="IPR012338">
    <property type="entry name" value="Beta-lactam/transpept-like"/>
</dbReference>
<dbReference type="Pfam" id="PF00144">
    <property type="entry name" value="Beta-lactamase"/>
    <property type="match status" value="1"/>
</dbReference>
<feature type="domain" description="Beta-lactamase-related" evidence="2">
    <location>
        <begin position="42"/>
        <end position="415"/>
    </location>
</feature>
<dbReference type="PANTHER" id="PTHR46825:SF9">
    <property type="entry name" value="BETA-LACTAMASE-RELATED DOMAIN-CONTAINING PROTEIN"/>
    <property type="match status" value="1"/>
</dbReference>
<proteinExistence type="predicted"/>